<name>A0ABY5HZD0_9FIRM</name>
<dbReference type="Proteomes" id="UP001060112">
    <property type="component" value="Chromosome"/>
</dbReference>
<organism evidence="1 2">
    <name type="scientific">Allocoprobacillus halotolerans</name>
    <dbReference type="NCBI Taxonomy" id="2944914"/>
    <lineage>
        <taxon>Bacteria</taxon>
        <taxon>Bacillati</taxon>
        <taxon>Bacillota</taxon>
        <taxon>Erysipelotrichia</taxon>
        <taxon>Erysipelotrichales</taxon>
        <taxon>Erysipelotrichaceae</taxon>
        <taxon>Allocoprobacillus</taxon>
    </lineage>
</organism>
<evidence type="ECO:0000313" key="2">
    <source>
        <dbReference type="Proteomes" id="UP001060112"/>
    </source>
</evidence>
<dbReference type="RefSeq" id="WP_290138764.1">
    <property type="nucleotide sequence ID" value="NZ_CP101620.1"/>
</dbReference>
<sequence>MHGNIDASKQDFLQAYEVLKDEGIVFLDNYNIINYLYHNDSQRIDCILVDLIEEKLLPLS</sequence>
<keyword evidence="2" id="KW-1185">Reference proteome</keyword>
<protein>
    <submittedName>
        <fullName evidence="1">Uncharacterized protein</fullName>
    </submittedName>
</protein>
<reference evidence="1" key="1">
    <citation type="submission" date="2022-07" db="EMBL/GenBank/DDBJ databases">
        <title>Faecal culturing of patients with breast cancer.</title>
        <authorList>
            <person name="Teng N.M.Y."/>
            <person name="Kiu R."/>
            <person name="Evans R."/>
            <person name="Baker D.J."/>
            <person name="Zenner C."/>
            <person name="Robinson S.D."/>
            <person name="Hall L.J."/>
        </authorList>
    </citation>
    <scope>NUCLEOTIDE SEQUENCE</scope>
    <source>
        <strain evidence="1">LH1062</strain>
    </source>
</reference>
<gene>
    <name evidence="1" type="ORF">NMU03_12370</name>
</gene>
<proteinExistence type="predicted"/>
<evidence type="ECO:0000313" key="1">
    <source>
        <dbReference type="EMBL" id="UTY38441.1"/>
    </source>
</evidence>
<accession>A0ABY5HZD0</accession>
<dbReference type="EMBL" id="CP101620">
    <property type="protein sequence ID" value="UTY38441.1"/>
    <property type="molecule type" value="Genomic_DNA"/>
</dbReference>